<sequence length="73" mass="7986">MSTSTTRRPRRYRIDWVQLVAALVMLASYAAVIVLCFAPVPPAPASTPAMLVCLGSTTVWLARREEHDGGEDL</sequence>
<protein>
    <submittedName>
        <fullName evidence="2">Uncharacterized protein</fullName>
    </submittedName>
</protein>
<accession>J0WGY4</accession>
<dbReference type="Proteomes" id="UP000004578">
    <property type="component" value="Unassembled WGS sequence"/>
</dbReference>
<name>J0WGY4_9ACTO</name>
<dbReference type="AlphaFoldDB" id="J0WGY4"/>
<dbReference type="RefSeq" id="WP_005872616.1">
    <property type="nucleotide sequence ID" value="NZ_AKFS01000299.1"/>
</dbReference>
<keyword evidence="1" id="KW-0812">Transmembrane</keyword>
<reference evidence="2 3" key="1">
    <citation type="submission" date="2012-05" db="EMBL/GenBank/DDBJ databases">
        <authorList>
            <person name="Harkins D.M."/>
            <person name="Madupu R."/>
            <person name="Durkin A.S."/>
            <person name="Torralba M."/>
            <person name="Methe B."/>
            <person name="Sutton G.G."/>
            <person name="Nelson K.E."/>
        </authorList>
    </citation>
    <scope>NUCLEOTIDE SEQUENCE [LARGE SCALE GENOMIC DNA]</scope>
    <source>
        <strain evidence="2 3">F0490</strain>
    </source>
</reference>
<evidence type="ECO:0000313" key="2">
    <source>
        <dbReference type="EMBL" id="EJF35821.1"/>
    </source>
</evidence>
<dbReference type="PATRIC" id="fig|1125717.3.peg.1902"/>
<proteinExistence type="predicted"/>
<evidence type="ECO:0000256" key="1">
    <source>
        <dbReference type="SAM" id="Phobius"/>
    </source>
</evidence>
<keyword evidence="1" id="KW-0472">Membrane</keyword>
<organism evidence="2 3">
    <name type="scientific">Schaalia georgiae F0490</name>
    <dbReference type="NCBI Taxonomy" id="1125717"/>
    <lineage>
        <taxon>Bacteria</taxon>
        <taxon>Bacillati</taxon>
        <taxon>Actinomycetota</taxon>
        <taxon>Actinomycetes</taxon>
        <taxon>Actinomycetales</taxon>
        <taxon>Actinomycetaceae</taxon>
        <taxon>Schaalia</taxon>
    </lineage>
</organism>
<comment type="caution">
    <text evidence="2">The sequence shown here is derived from an EMBL/GenBank/DDBJ whole genome shotgun (WGS) entry which is preliminary data.</text>
</comment>
<dbReference type="EMBL" id="AKFS01000299">
    <property type="protein sequence ID" value="EJF35821.1"/>
    <property type="molecule type" value="Genomic_DNA"/>
</dbReference>
<keyword evidence="3" id="KW-1185">Reference proteome</keyword>
<keyword evidence="1" id="KW-1133">Transmembrane helix</keyword>
<evidence type="ECO:0000313" key="3">
    <source>
        <dbReference type="Proteomes" id="UP000004578"/>
    </source>
</evidence>
<feature type="transmembrane region" description="Helical" evidence="1">
    <location>
        <begin position="16"/>
        <end position="40"/>
    </location>
</feature>
<gene>
    <name evidence="2" type="ORF">HMPREF1317_0304</name>
</gene>